<comment type="caution">
    <text evidence="3">The sequence shown here is derived from an EMBL/GenBank/DDBJ whole genome shotgun (WGS) entry which is preliminary data.</text>
</comment>
<evidence type="ECO:0000256" key="1">
    <source>
        <dbReference type="SAM" id="SignalP"/>
    </source>
</evidence>
<dbReference type="RefSeq" id="WP_317226663.1">
    <property type="nucleotide sequence ID" value="NZ_JAWJEJ010000001.1"/>
</dbReference>
<dbReference type="InterPro" id="IPR027843">
    <property type="entry name" value="DUF4440"/>
</dbReference>
<gene>
    <name evidence="3" type="ORF">RZN05_11020</name>
</gene>
<name>A0ABU3Y879_9SPHN</name>
<dbReference type="Gene3D" id="3.10.450.50">
    <property type="match status" value="1"/>
</dbReference>
<sequence>MLRTAITFAIPLALAAAPARAQDRADAQLTNLVQDFAAAEHDFDQKRLAALITDDYAEVSPLGELDLHDAFLGFYAADKKQPAPAMTIGETLVRRYGDAASILTSLSFARPGPDGQPRTVSIRAGFLAVKVGGTWKLASAQYTPERPKVAAK</sequence>
<dbReference type="EMBL" id="JAWJEJ010000001">
    <property type="protein sequence ID" value="MDV3457517.1"/>
    <property type="molecule type" value="Genomic_DNA"/>
</dbReference>
<protein>
    <submittedName>
        <fullName evidence="3">Nuclear transport factor 2 family protein</fullName>
    </submittedName>
</protein>
<dbReference type="InterPro" id="IPR032710">
    <property type="entry name" value="NTF2-like_dom_sf"/>
</dbReference>
<feature type="signal peptide" evidence="1">
    <location>
        <begin position="1"/>
        <end position="21"/>
    </location>
</feature>
<keyword evidence="4" id="KW-1185">Reference proteome</keyword>
<dbReference type="Proteomes" id="UP001273531">
    <property type="component" value="Unassembled WGS sequence"/>
</dbReference>
<accession>A0ABU3Y879</accession>
<feature type="domain" description="DUF4440" evidence="2">
    <location>
        <begin position="30"/>
        <end position="137"/>
    </location>
</feature>
<proteinExistence type="predicted"/>
<reference evidence="3 4" key="1">
    <citation type="submission" date="2023-10" db="EMBL/GenBank/DDBJ databases">
        <title>Sphingomonas sp. HF-S4 16S ribosomal RNA gene Genome sequencing and assembly.</title>
        <authorList>
            <person name="Lee H."/>
        </authorList>
    </citation>
    <scope>NUCLEOTIDE SEQUENCE [LARGE SCALE GENOMIC DNA]</scope>
    <source>
        <strain evidence="3 4">HF-S4</strain>
    </source>
</reference>
<feature type="chain" id="PRO_5046786227" evidence="1">
    <location>
        <begin position="22"/>
        <end position="152"/>
    </location>
</feature>
<evidence type="ECO:0000313" key="3">
    <source>
        <dbReference type="EMBL" id="MDV3457517.1"/>
    </source>
</evidence>
<keyword evidence="1" id="KW-0732">Signal</keyword>
<evidence type="ECO:0000259" key="2">
    <source>
        <dbReference type="Pfam" id="PF14534"/>
    </source>
</evidence>
<dbReference type="SUPFAM" id="SSF54427">
    <property type="entry name" value="NTF2-like"/>
    <property type="match status" value="1"/>
</dbReference>
<organism evidence="3 4">
    <name type="scientific">Sphingomonas agrestis</name>
    <dbReference type="NCBI Taxonomy" id="3080540"/>
    <lineage>
        <taxon>Bacteria</taxon>
        <taxon>Pseudomonadati</taxon>
        <taxon>Pseudomonadota</taxon>
        <taxon>Alphaproteobacteria</taxon>
        <taxon>Sphingomonadales</taxon>
        <taxon>Sphingomonadaceae</taxon>
        <taxon>Sphingomonas</taxon>
    </lineage>
</organism>
<dbReference type="Pfam" id="PF14534">
    <property type="entry name" value="DUF4440"/>
    <property type="match status" value="1"/>
</dbReference>
<evidence type="ECO:0000313" key="4">
    <source>
        <dbReference type="Proteomes" id="UP001273531"/>
    </source>
</evidence>